<dbReference type="InterPro" id="IPR058163">
    <property type="entry name" value="LysR-type_TF_proteobact-type"/>
</dbReference>
<dbReference type="Proteomes" id="UP000666369">
    <property type="component" value="Unassembled WGS sequence"/>
</dbReference>
<comment type="caution">
    <text evidence="6">The sequence shown here is derived from an EMBL/GenBank/DDBJ whole genome shotgun (WGS) entry which is preliminary data.</text>
</comment>
<comment type="similarity">
    <text evidence="1">Belongs to the LysR transcriptional regulatory family.</text>
</comment>
<evidence type="ECO:0000256" key="3">
    <source>
        <dbReference type="ARBA" id="ARBA00023125"/>
    </source>
</evidence>
<dbReference type="SUPFAM" id="SSF53850">
    <property type="entry name" value="Periplasmic binding protein-like II"/>
    <property type="match status" value="1"/>
</dbReference>
<dbReference type="InterPro" id="IPR000847">
    <property type="entry name" value="LysR_HTH_N"/>
</dbReference>
<dbReference type="Gene3D" id="1.10.10.10">
    <property type="entry name" value="Winged helix-like DNA-binding domain superfamily/Winged helix DNA-binding domain"/>
    <property type="match status" value="1"/>
</dbReference>
<organism evidence="6 7">
    <name type="scientific">Duganella aceris</name>
    <dbReference type="NCBI Taxonomy" id="2703883"/>
    <lineage>
        <taxon>Bacteria</taxon>
        <taxon>Pseudomonadati</taxon>
        <taxon>Pseudomonadota</taxon>
        <taxon>Betaproteobacteria</taxon>
        <taxon>Burkholderiales</taxon>
        <taxon>Oxalobacteraceae</taxon>
        <taxon>Telluria group</taxon>
        <taxon>Duganella</taxon>
    </lineage>
</organism>
<dbReference type="InterPro" id="IPR036390">
    <property type="entry name" value="WH_DNA-bd_sf"/>
</dbReference>
<evidence type="ECO:0000256" key="4">
    <source>
        <dbReference type="ARBA" id="ARBA00023163"/>
    </source>
</evidence>
<keyword evidence="7" id="KW-1185">Reference proteome</keyword>
<evidence type="ECO:0000313" key="7">
    <source>
        <dbReference type="Proteomes" id="UP000666369"/>
    </source>
</evidence>
<keyword evidence="4" id="KW-0804">Transcription</keyword>
<dbReference type="InterPro" id="IPR005119">
    <property type="entry name" value="LysR_subst-bd"/>
</dbReference>
<feature type="domain" description="HTH lysR-type" evidence="5">
    <location>
        <begin position="1"/>
        <end position="59"/>
    </location>
</feature>
<dbReference type="PROSITE" id="PS50931">
    <property type="entry name" value="HTH_LYSR"/>
    <property type="match status" value="1"/>
</dbReference>
<dbReference type="EMBL" id="JAADJT010000015">
    <property type="protein sequence ID" value="NGZ87936.1"/>
    <property type="molecule type" value="Genomic_DNA"/>
</dbReference>
<dbReference type="Pfam" id="PF00126">
    <property type="entry name" value="HTH_1"/>
    <property type="match status" value="1"/>
</dbReference>
<proteinExistence type="inferred from homology"/>
<dbReference type="SUPFAM" id="SSF46785">
    <property type="entry name" value="Winged helix' DNA-binding domain"/>
    <property type="match status" value="1"/>
</dbReference>
<evidence type="ECO:0000259" key="5">
    <source>
        <dbReference type="PROSITE" id="PS50931"/>
    </source>
</evidence>
<accession>A0ABX0FTB1</accession>
<keyword evidence="2" id="KW-0805">Transcription regulation</keyword>
<name>A0ABX0FTB1_9BURK</name>
<dbReference type="Gene3D" id="3.40.190.290">
    <property type="match status" value="1"/>
</dbReference>
<gene>
    <name evidence="6" type="ORF">GW587_27205</name>
</gene>
<evidence type="ECO:0000256" key="1">
    <source>
        <dbReference type="ARBA" id="ARBA00009437"/>
    </source>
</evidence>
<dbReference type="PANTHER" id="PTHR30537">
    <property type="entry name" value="HTH-TYPE TRANSCRIPTIONAL REGULATOR"/>
    <property type="match status" value="1"/>
</dbReference>
<evidence type="ECO:0000313" key="6">
    <source>
        <dbReference type="EMBL" id="NGZ87936.1"/>
    </source>
</evidence>
<dbReference type="CDD" id="cd08422">
    <property type="entry name" value="PBP2_CrgA_like"/>
    <property type="match status" value="1"/>
</dbReference>
<evidence type="ECO:0000256" key="2">
    <source>
        <dbReference type="ARBA" id="ARBA00023015"/>
    </source>
</evidence>
<sequence length="312" mass="34520">MDELRAISTFIRAAELGSFNKVAEAQGTTPQAVSKTIRQFEQHLGVRLFHRTTRNSSLTEEGQRLLESIKPSMDGVVGALARARDAAREDEGVVRIAASASMGTKMLVPLLAEFQRRYPRIQVDLLLEDGFSDLVSDRIDVGFRGGNAPDAQVVSRRLFTVQQVVCAAPAYLKQHGVPRTLEELAVHRCTGYRQPGTGRAMAWEFDIGGDIVFHHVQPILLSTDPDTEMHAVMAGMGIGQIDSINGAAALRDGRLVPLLVEHVSERMGLHLYYAQRGDMPGRLRRFIDFSVERLRDSATFCLSRQELRALAV</sequence>
<dbReference type="InterPro" id="IPR036388">
    <property type="entry name" value="WH-like_DNA-bd_sf"/>
</dbReference>
<dbReference type="Pfam" id="PF03466">
    <property type="entry name" value="LysR_substrate"/>
    <property type="match status" value="1"/>
</dbReference>
<dbReference type="PANTHER" id="PTHR30537:SF5">
    <property type="entry name" value="HTH-TYPE TRANSCRIPTIONAL ACTIVATOR TTDR-RELATED"/>
    <property type="match status" value="1"/>
</dbReference>
<dbReference type="RefSeq" id="WP_166108054.1">
    <property type="nucleotide sequence ID" value="NZ_JAADJT010000015.1"/>
</dbReference>
<keyword evidence="3" id="KW-0238">DNA-binding</keyword>
<reference evidence="7" key="1">
    <citation type="submission" date="2023-07" db="EMBL/GenBank/DDBJ databases">
        <title>Duganella aceri sp. nov., isolated from tree sap.</title>
        <authorList>
            <person name="Kim I.S."/>
        </authorList>
    </citation>
    <scope>NUCLEOTIDE SEQUENCE [LARGE SCALE GENOMIC DNA]</scope>
    <source>
        <strain evidence="7">SAP-35</strain>
    </source>
</reference>
<protein>
    <submittedName>
        <fullName evidence="6">LysR family transcriptional regulator</fullName>
    </submittedName>
</protein>